<dbReference type="Pfam" id="PF04294">
    <property type="entry name" value="VanW"/>
    <property type="match status" value="1"/>
</dbReference>
<evidence type="ECO:0000259" key="2">
    <source>
        <dbReference type="PROSITE" id="PS51109"/>
    </source>
</evidence>
<feature type="domain" description="G5" evidence="2">
    <location>
        <begin position="364"/>
        <end position="443"/>
    </location>
</feature>
<dbReference type="InterPro" id="IPR052913">
    <property type="entry name" value="Glycopeptide_resist_protein"/>
</dbReference>
<accession>A0A1S6IUI4</accession>
<sequence length="469" mass="51963">MKKTKYIALSLGLLLIAVVYLASQMSFGATGKILPGVYLLNIDLSGLNEEQALAAAKRLEQSFQQPIMVTYRDYSWSLPLNRVDLRIDCEKEVQRAMQIGRTGSLWQRYQERRQAHEGLRLIPVIFLDIRLLEQVVSEAAEVIMLPPKDAGLIINADNTVEISPGSSGRLVEIGQLEQDIKQALLTNSKKPIELKLIEVPPARTTESVKAMGVDTLLGSYSTEFDPNKVNRAYNVSVAAAAIDGLIVSPQEVISFNEVVGPRSTEAGYKNAPIIVNNELVDGLGGGVCQVSTTLYNAVLLANLEVVERTNHSIPIPYVPIGRDATVVFDAIDFKFKNNTDHWLYIQSIVRGGRLTVKIFGNSKYKRDVIIRSWVDETYHPETVVEKDYGIKMGEWVVKQKGAQGYKAVAERIVMQDGKVIKVEKLPTSIYKARNQIISQGMAPPGSILKTPEVPVEKELIEELSSEEDG</sequence>
<dbReference type="InterPro" id="IPR007391">
    <property type="entry name" value="Vancomycin_resist_VanW"/>
</dbReference>
<gene>
    <name evidence="3" type="ORF">B0537_04325</name>
</gene>
<dbReference type="Pfam" id="PF12229">
    <property type="entry name" value="PG_binding_4"/>
    <property type="match status" value="1"/>
</dbReference>
<evidence type="ECO:0000313" key="4">
    <source>
        <dbReference type="Proteomes" id="UP000189464"/>
    </source>
</evidence>
<evidence type="ECO:0000256" key="1">
    <source>
        <dbReference type="ARBA" id="ARBA00022729"/>
    </source>
</evidence>
<evidence type="ECO:0000313" key="3">
    <source>
        <dbReference type="EMBL" id="AQS58384.1"/>
    </source>
</evidence>
<protein>
    <submittedName>
        <fullName evidence="3">Vanomycin resistance protein VanB</fullName>
    </submittedName>
</protein>
<dbReference type="InterPro" id="IPR011098">
    <property type="entry name" value="G5_dom"/>
</dbReference>
<dbReference type="PANTHER" id="PTHR35788:SF1">
    <property type="entry name" value="EXPORTED PROTEIN"/>
    <property type="match status" value="1"/>
</dbReference>
<dbReference type="Gene3D" id="2.20.230.10">
    <property type="entry name" value="Resuscitation-promoting factor rpfb"/>
    <property type="match status" value="1"/>
</dbReference>
<dbReference type="AlphaFoldDB" id="A0A1S6IUI4"/>
<dbReference type="PROSITE" id="PS51109">
    <property type="entry name" value="G5"/>
    <property type="match status" value="1"/>
</dbReference>
<keyword evidence="1" id="KW-0732">Signal</keyword>
<dbReference type="RefSeq" id="WP_238457794.1">
    <property type="nucleotide sequence ID" value="NZ_CP019698.1"/>
</dbReference>
<reference evidence="3 4" key="1">
    <citation type="journal article" date="2016" name="Int. J. Syst. Evol. Microbiol.">
        <title>Desulfotomaculum ferrireducens sp. nov., a moderately thermophilic sulfate-reducing and dissimilatory Fe(III)-reducing bacterium isolated from compost.</title>
        <authorList>
            <person name="Yang G."/>
            <person name="Guo J."/>
            <person name="Zhuang L."/>
            <person name="Yuan Y."/>
            <person name="Zhou S."/>
        </authorList>
    </citation>
    <scope>NUCLEOTIDE SEQUENCE [LARGE SCALE GENOMIC DNA]</scope>
    <source>
        <strain evidence="3 4">GSS09</strain>
    </source>
</reference>
<dbReference type="KEGG" id="dfg:B0537_04325"/>
<dbReference type="PANTHER" id="PTHR35788">
    <property type="entry name" value="EXPORTED PROTEIN-RELATED"/>
    <property type="match status" value="1"/>
</dbReference>
<dbReference type="Proteomes" id="UP000189464">
    <property type="component" value="Chromosome"/>
</dbReference>
<keyword evidence="4" id="KW-1185">Reference proteome</keyword>
<dbReference type="SMART" id="SM01208">
    <property type="entry name" value="G5"/>
    <property type="match status" value="1"/>
</dbReference>
<dbReference type="Pfam" id="PF07501">
    <property type="entry name" value="G5"/>
    <property type="match status" value="1"/>
</dbReference>
<name>A0A1S6IUI4_9FIRM</name>
<proteinExistence type="predicted"/>
<dbReference type="STRING" id="1833852.B0537_04325"/>
<organism evidence="3 4">
    <name type="scientific">Desulforamulus ferrireducens</name>
    <dbReference type="NCBI Taxonomy" id="1833852"/>
    <lineage>
        <taxon>Bacteria</taxon>
        <taxon>Bacillati</taxon>
        <taxon>Bacillota</taxon>
        <taxon>Clostridia</taxon>
        <taxon>Eubacteriales</taxon>
        <taxon>Peptococcaceae</taxon>
        <taxon>Desulforamulus</taxon>
    </lineage>
</organism>
<dbReference type="InterPro" id="IPR022029">
    <property type="entry name" value="YoaR-like_PG-bd"/>
</dbReference>
<dbReference type="EMBL" id="CP019698">
    <property type="protein sequence ID" value="AQS58384.1"/>
    <property type="molecule type" value="Genomic_DNA"/>
</dbReference>